<dbReference type="Pfam" id="PF17171">
    <property type="entry name" value="GST_C_6"/>
    <property type="match status" value="1"/>
</dbReference>
<comment type="caution">
    <text evidence="4">The sequence shown here is derived from an EMBL/GenBank/DDBJ whole genome shotgun (WGS) entry which is preliminary data.</text>
</comment>
<dbReference type="GO" id="GO:0005741">
    <property type="term" value="C:mitochondrial outer membrane"/>
    <property type="evidence" value="ECO:0007669"/>
    <property type="project" value="TreeGrafter"/>
</dbReference>
<feature type="compositionally biased region" description="Polar residues" evidence="1">
    <location>
        <begin position="303"/>
        <end position="313"/>
    </location>
</feature>
<dbReference type="GO" id="GO:0016740">
    <property type="term" value="F:transferase activity"/>
    <property type="evidence" value="ECO:0007669"/>
    <property type="project" value="UniProtKB-KW"/>
</dbReference>
<dbReference type="STRING" id="74649.A0A2P6P5B0"/>
<dbReference type="CDD" id="cd03054">
    <property type="entry name" value="GST_N_Metaxin"/>
    <property type="match status" value="1"/>
</dbReference>
<dbReference type="PANTHER" id="PTHR12289">
    <property type="entry name" value="METAXIN RELATED"/>
    <property type="match status" value="1"/>
</dbReference>
<feature type="domain" description="Thioredoxin-like fold" evidence="3">
    <location>
        <begin position="82"/>
        <end position="175"/>
    </location>
</feature>
<dbReference type="AlphaFoldDB" id="A0A2P6P5B0"/>
<dbReference type="InterPro" id="IPR033468">
    <property type="entry name" value="Metaxin_GST"/>
</dbReference>
<evidence type="ECO:0000259" key="3">
    <source>
        <dbReference type="Pfam" id="PF17172"/>
    </source>
</evidence>
<accession>A0A2P6P5B0</accession>
<dbReference type="Gramene" id="PRQ17117">
    <property type="protein sequence ID" value="PRQ17117"/>
    <property type="gene ID" value="RchiOBHm_Chr7g0191541"/>
</dbReference>
<dbReference type="OMA" id="QKHGINK"/>
<dbReference type="CDD" id="cd03193">
    <property type="entry name" value="GST_C_Metaxin"/>
    <property type="match status" value="1"/>
</dbReference>
<gene>
    <name evidence="4" type="ORF">RchiOBHm_Chr7g0191541</name>
</gene>
<dbReference type="Pfam" id="PF17172">
    <property type="entry name" value="GST_N_4"/>
    <property type="match status" value="1"/>
</dbReference>
<feature type="domain" description="Metaxin glutathione S-transferase" evidence="2">
    <location>
        <begin position="226"/>
        <end position="288"/>
    </location>
</feature>
<dbReference type="Proteomes" id="UP000238479">
    <property type="component" value="Chromosome 7"/>
</dbReference>
<name>A0A2P6P5B0_ROSCH</name>
<keyword evidence="5" id="KW-1185">Reference proteome</keyword>
<reference evidence="4 5" key="1">
    <citation type="journal article" date="2018" name="Nat. Genet.">
        <title>The Rosa genome provides new insights in the design of modern roses.</title>
        <authorList>
            <person name="Bendahmane M."/>
        </authorList>
    </citation>
    <scope>NUCLEOTIDE SEQUENCE [LARGE SCALE GENOMIC DNA]</scope>
    <source>
        <strain evidence="5">cv. Old Blush</strain>
    </source>
</reference>
<evidence type="ECO:0000256" key="1">
    <source>
        <dbReference type="SAM" id="MobiDB-lite"/>
    </source>
</evidence>
<sequence>MKKNLDRPVFIVAHPDPPQLRLSVHCVHFSTKPICKTLKKRPHSHFASGSVFASAKSVSAVCMEDYSLVVRKPCFGLPTACPSCLPVYFYLKFADIPFKLDYNLTYPDSDKIPYVESGEYVAYNNEKGGVIETLKQDGIVDLDTEFHSVPEWIPMNAMVNSWLADAIKYELWVGTDGTSAQSIYCSDLPWPIGKILFLKQVYNVKKQLGITKDNAEEMEDQIYKRASSAFGALSSTLVDQMFLYGNRPSSLDAVFLSQALITLQALPETSILHNKLLEHENLVGYANRTKMALLDAGTSSSVPNFHANPSSSAPRKGPSNWRSKPMTKTKRGKTKEEDFKRRAKYVFIAQLIAVVLYVTLMDQTDGFDVEDDDEDFDYNE</sequence>
<proteinExistence type="predicted"/>
<dbReference type="GO" id="GO:0006626">
    <property type="term" value="P:protein targeting to mitochondrion"/>
    <property type="evidence" value="ECO:0007669"/>
    <property type="project" value="TreeGrafter"/>
</dbReference>
<feature type="region of interest" description="Disordered" evidence="1">
    <location>
        <begin position="303"/>
        <end position="336"/>
    </location>
</feature>
<protein>
    <submittedName>
        <fullName evidence="4">Putative thioredoxin-like, metaxin, glutathione S-transferase domain-containing protein</fullName>
    </submittedName>
</protein>
<keyword evidence="4" id="KW-0808">Transferase</keyword>
<dbReference type="InterPro" id="IPR012336">
    <property type="entry name" value="Thioredoxin-like_fold"/>
</dbReference>
<dbReference type="PANTHER" id="PTHR12289:SF41">
    <property type="entry name" value="FAILED AXON CONNECTIONS-RELATED"/>
    <property type="match status" value="1"/>
</dbReference>
<organism evidence="4 5">
    <name type="scientific">Rosa chinensis</name>
    <name type="common">China rose</name>
    <dbReference type="NCBI Taxonomy" id="74649"/>
    <lineage>
        <taxon>Eukaryota</taxon>
        <taxon>Viridiplantae</taxon>
        <taxon>Streptophyta</taxon>
        <taxon>Embryophyta</taxon>
        <taxon>Tracheophyta</taxon>
        <taxon>Spermatophyta</taxon>
        <taxon>Magnoliopsida</taxon>
        <taxon>eudicotyledons</taxon>
        <taxon>Gunneridae</taxon>
        <taxon>Pentapetalae</taxon>
        <taxon>rosids</taxon>
        <taxon>fabids</taxon>
        <taxon>Rosales</taxon>
        <taxon>Rosaceae</taxon>
        <taxon>Rosoideae</taxon>
        <taxon>Rosoideae incertae sedis</taxon>
        <taxon>Rosa</taxon>
    </lineage>
</organism>
<evidence type="ECO:0000313" key="4">
    <source>
        <dbReference type="EMBL" id="PRQ17117.1"/>
    </source>
</evidence>
<dbReference type="InterPro" id="IPR050931">
    <property type="entry name" value="Mito_Protein_Transport_Metaxin"/>
</dbReference>
<dbReference type="EMBL" id="PDCK01000045">
    <property type="protein sequence ID" value="PRQ17117.1"/>
    <property type="molecule type" value="Genomic_DNA"/>
</dbReference>
<evidence type="ECO:0000259" key="2">
    <source>
        <dbReference type="Pfam" id="PF17171"/>
    </source>
</evidence>
<evidence type="ECO:0000313" key="5">
    <source>
        <dbReference type="Proteomes" id="UP000238479"/>
    </source>
</evidence>